<dbReference type="PROSITE" id="PS50109">
    <property type="entry name" value="HIS_KIN"/>
    <property type="match status" value="1"/>
</dbReference>
<dbReference type="PANTHER" id="PTHR45339">
    <property type="entry name" value="HYBRID SIGNAL TRANSDUCTION HISTIDINE KINASE J"/>
    <property type="match status" value="1"/>
</dbReference>
<dbReference type="InterPro" id="IPR036890">
    <property type="entry name" value="HATPase_C_sf"/>
</dbReference>
<evidence type="ECO:0000313" key="11">
    <source>
        <dbReference type="Proteomes" id="UP001319827"/>
    </source>
</evidence>
<dbReference type="InterPro" id="IPR011006">
    <property type="entry name" value="CheY-like_superfamily"/>
</dbReference>
<dbReference type="CDD" id="cd17546">
    <property type="entry name" value="REC_hyHK_CKI1_RcsC-like"/>
    <property type="match status" value="1"/>
</dbReference>
<dbReference type="SUPFAM" id="SSF52172">
    <property type="entry name" value="CheY-like"/>
    <property type="match status" value="2"/>
</dbReference>
<dbReference type="Gene3D" id="3.30.565.10">
    <property type="entry name" value="Histidine kinase-like ATPase, C-terminal domain"/>
    <property type="match status" value="1"/>
</dbReference>
<feature type="region of interest" description="Disordered" evidence="7">
    <location>
        <begin position="1"/>
        <end position="31"/>
    </location>
</feature>
<comment type="catalytic activity">
    <reaction evidence="1">
        <text>ATP + protein L-histidine = ADP + protein N-phospho-L-histidine.</text>
        <dbReference type="EC" id="2.7.13.3"/>
    </reaction>
</comment>
<name>A0ABN6E841_9BACT</name>
<dbReference type="InterPro" id="IPR005467">
    <property type="entry name" value="His_kinase_dom"/>
</dbReference>
<gene>
    <name evidence="10" type="ORF">DESUT3_39050</name>
</gene>
<dbReference type="Gene3D" id="1.10.287.130">
    <property type="match status" value="1"/>
</dbReference>
<dbReference type="EC" id="2.7.13.3" evidence="2"/>
<evidence type="ECO:0000259" key="9">
    <source>
        <dbReference type="PROSITE" id="PS50110"/>
    </source>
</evidence>
<keyword evidence="5" id="KW-0418">Kinase</keyword>
<dbReference type="Proteomes" id="UP001319827">
    <property type="component" value="Chromosome"/>
</dbReference>
<dbReference type="SMART" id="SM00448">
    <property type="entry name" value="REC"/>
    <property type="match status" value="1"/>
</dbReference>
<dbReference type="InterPro" id="IPR004358">
    <property type="entry name" value="Sig_transdc_His_kin-like_C"/>
</dbReference>
<organism evidence="10 11">
    <name type="scientific">Desulfuromonas versatilis</name>
    <dbReference type="NCBI Taxonomy" id="2802975"/>
    <lineage>
        <taxon>Bacteria</taxon>
        <taxon>Pseudomonadati</taxon>
        <taxon>Thermodesulfobacteriota</taxon>
        <taxon>Desulfuromonadia</taxon>
        <taxon>Desulfuromonadales</taxon>
        <taxon>Desulfuromonadaceae</taxon>
        <taxon>Desulfuromonas</taxon>
    </lineage>
</organism>
<evidence type="ECO:0000256" key="1">
    <source>
        <dbReference type="ARBA" id="ARBA00000085"/>
    </source>
</evidence>
<keyword evidence="11" id="KW-1185">Reference proteome</keyword>
<dbReference type="SMART" id="SM00388">
    <property type="entry name" value="HisKA"/>
    <property type="match status" value="1"/>
</dbReference>
<proteinExistence type="predicted"/>
<feature type="domain" description="Response regulatory" evidence="9">
    <location>
        <begin position="887"/>
        <end position="1001"/>
    </location>
</feature>
<accession>A0ABN6E841</accession>
<dbReference type="InterPro" id="IPR003594">
    <property type="entry name" value="HATPase_dom"/>
</dbReference>
<keyword evidence="4" id="KW-0808">Transferase</keyword>
<evidence type="ECO:0000256" key="5">
    <source>
        <dbReference type="ARBA" id="ARBA00022777"/>
    </source>
</evidence>
<dbReference type="InterPro" id="IPR001789">
    <property type="entry name" value="Sig_transdc_resp-reg_receiver"/>
</dbReference>
<dbReference type="Gene3D" id="3.40.50.2300">
    <property type="match status" value="2"/>
</dbReference>
<evidence type="ECO:0000259" key="8">
    <source>
        <dbReference type="PROSITE" id="PS50109"/>
    </source>
</evidence>
<dbReference type="Pfam" id="PF02518">
    <property type="entry name" value="HATPase_c"/>
    <property type="match status" value="1"/>
</dbReference>
<evidence type="ECO:0000256" key="4">
    <source>
        <dbReference type="ARBA" id="ARBA00022679"/>
    </source>
</evidence>
<evidence type="ECO:0000256" key="3">
    <source>
        <dbReference type="ARBA" id="ARBA00022553"/>
    </source>
</evidence>
<evidence type="ECO:0000256" key="2">
    <source>
        <dbReference type="ARBA" id="ARBA00012438"/>
    </source>
</evidence>
<dbReference type="Pfam" id="PF00072">
    <property type="entry name" value="Response_reg"/>
    <property type="match status" value="1"/>
</dbReference>
<dbReference type="InterPro" id="IPR003018">
    <property type="entry name" value="GAF"/>
</dbReference>
<dbReference type="Gene3D" id="3.30.450.40">
    <property type="match status" value="1"/>
</dbReference>
<dbReference type="SMART" id="SM00065">
    <property type="entry name" value="GAF"/>
    <property type="match status" value="1"/>
</dbReference>
<protein>
    <recommendedName>
        <fullName evidence="2">histidine kinase</fullName>
        <ecNumber evidence="2">2.7.13.3</ecNumber>
    </recommendedName>
</protein>
<evidence type="ECO:0000256" key="6">
    <source>
        <dbReference type="PROSITE-ProRule" id="PRU00169"/>
    </source>
</evidence>
<dbReference type="CDD" id="cd00082">
    <property type="entry name" value="HisKA"/>
    <property type="match status" value="1"/>
</dbReference>
<dbReference type="PROSITE" id="PS50110">
    <property type="entry name" value="RESPONSE_REGULATORY"/>
    <property type="match status" value="1"/>
</dbReference>
<sequence>MKPTAADLGENLAASGRRRHGRSGGSQDPPLYNSRIIKNYLRFLSHNYPRVKQEELLTSAGMTLYQVNDHGHWFSQQQVNRFQQRVEQLTGNLEIAREAGRFVASPEALGVMRRFALGFLTPETMFTSAQKIAATLSRSCRYEAEIIALNRMAITVSPNPGVSEEPYQCQNRMGYLEAAALLHRCCDPQVHHPECMFNGAQACRYEVSWRKPASWAWARLRNLACGLFACGFFPLLLFSPWLALHVALPAGFVALGALTLLAEAKSRAELKAALAGMGESSSSLLEQLQLNYDNAQTINEVGSLLGGGTSVDAVLSRVCGILENRLGYRRGLILLCAARGDQLRLGACFGFAMAELERISALFDGSPEACREPALWTLLRARLSLLVHGPLQLTGRVRPPTLELLRELGVGDFLCCPVAVEGQALGMVVVEGCAQRHLLQSDLNLLTGIASVIGINLRNAALVEQLEGHRQDLAAQVAERTRELADSLASARELARRAEEASLAKSRFLANMSHEIRTPLIGVLGMTELLLNTHLDERQRSFAETAHNSGEALLGILNDVLDVSRIEAGKLSLEKVEFDLAETLWGALELLADKAFSRGLELVGDLDPGAPEVLRGDPGRLRQVLLNLIGNAVKFTEQGEVVIRVRLAEETGPQVQMRFEVQDTGIGVAPPEQGRIFESFYQADDSSSRRFGGTGLGLAIVRQLVALMGGQLGLESGVGQGSTFWISLPFEKAGERPAPPAPLPPGTRGLGVLIAAPSQALCDMLGSWLEALGLRPVAATDADQALKVLDEATPSLMILDEALAGDRVAELWAAAAQSGAKLLWLRSPLPGRVWGESGRPEGPGLRKPPRPAQLLEKVAALLAGFEGREPAPGAGRPSPVPTPAHRNVLLVEDNPTAQRLVQIILESRGYRVQVVGEGRTALAAVARGDFQLVLMDCQMPVMDGYETTRELRRAGCRLPILALTARAQKDDPERCRAAGMDDYLRKPFKQQQLLTMVEKWLEGAPAAGA</sequence>
<dbReference type="SUPFAM" id="SSF47384">
    <property type="entry name" value="Homodimeric domain of signal transducing histidine kinase"/>
    <property type="match status" value="1"/>
</dbReference>
<dbReference type="InterPro" id="IPR029016">
    <property type="entry name" value="GAF-like_dom_sf"/>
</dbReference>
<dbReference type="CDD" id="cd16922">
    <property type="entry name" value="HATPase_EvgS-ArcB-TorS-like"/>
    <property type="match status" value="1"/>
</dbReference>
<dbReference type="Pfam" id="PF00512">
    <property type="entry name" value="HisKA"/>
    <property type="match status" value="1"/>
</dbReference>
<dbReference type="InterPro" id="IPR003661">
    <property type="entry name" value="HisK_dim/P_dom"/>
</dbReference>
<dbReference type="SUPFAM" id="SSF55781">
    <property type="entry name" value="GAF domain-like"/>
    <property type="match status" value="1"/>
</dbReference>
<dbReference type="PRINTS" id="PR00344">
    <property type="entry name" value="BCTRLSENSOR"/>
</dbReference>
<reference evidence="10 11" key="1">
    <citation type="journal article" date="2016" name="C (Basel)">
        <title>Selective Growth of and Electricity Production by Marine Exoelectrogenic Bacteria in Self-Aggregated Hydrogel of Microbially Reduced Graphene Oxide.</title>
        <authorList>
            <person name="Yoshida N."/>
            <person name="Goto Y."/>
            <person name="Miyata Y."/>
        </authorList>
    </citation>
    <scope>NUCLEOTIDE SEQUENCE [LARGE SCALE GENOMIC DNA]</scope>
    <source>
        <strain evidence="10 11">NIT-T3</strain>
    </source>
</reference>
<reference evidence="10 11" key="2">
    <citation type="journal article" date="2021" name="Int. J. Syst. Evol. Microbiol.">
        <title>Isolation and Polyphasic Characterization of Desulfuromonas versatilis sp. Nov., an Electrogenic Bacteria Capable of Versatile Metabolism Isolated from a Graphene Oxide-Reducing Enrichment Culture.</title>
        <authorList>
            <person name="Xie L."/>
            <person name="Yoshida N."/>
            <person name="Ishii S."/>
            <person name="Meng L."/>
        </authorList>
    </citation>
    <scope>NUCLEOTIDE SEQUENCE [LARGE SCALE GENOMIC DNA]</scope>
    <source>
        <strain evidence="10 11">NIT-T3</strain>
    </source>
</reference>
<evidence type="ECO:0000256" key="7">
    <source>
        <dbReference type="SAM" id="MobiDB-lite"/>
    </source>
</evidence>
<evidence type="ECO:0000313" key="10">
    <source>
        <dbReference type="EMBL" id="BCR06836.1"/>
    </source>
</evidence>
<feature type="modified residue" description="4-aspartylphosphate" evidence="6">
    <location>
        <position position="936"/>
    </location>
</feature>
<dbReference type="EMBL" id="AP024355">
    <property type="protein sequence ID" value="BCR06836.1"/>
    <property type="molecule type" value="Genomic_DNA"/>
</dbReference>
<dbReference type="InterPro" id="IPR036097">
    <property type="entry name" value="HisK_dim/P_sf"/>
</dbReference>
<dbReference type="PANTHER" id="PTHR45339:SF3">
    <property type="entry name" value="HISTIDINE KINASE"/>
    <property type="match status" value="1"/>
</dbReference>
<dbReference type="RefSeq" id="WP_221250212.1">
    <property type="nucleotide sequence ID" value="NZ_AP024355.1"/>
</dbReference>
<dbReference type="Pfam" id="PF01590">
    <property type="entry name" value="GAF"/>
    <property type="match status" value="1"/>
</dbReference>
<feature type="domain" description="Histidine kinase" evidence="8">
    <location>
        <begin position="511"/>
        <end position="732"/>
    </location>
</feature>
<dbReference type="SMART" id="SM00387">
    <property type="entry name" value="HATPase_c"/>
    <property type="match status" value="1"/>
</dbReference>
<dbReference type="SUPFAM" id="SSF55874">
    <property type="entry name" value="ATPase domain of HSP90 chaperone/DNA topoisomerase II/histidine kinase"/>
    <property type="match status" value="1"/>
</dbReference>
<keyword evidence="3 6" id="KW-0597">Phosphoprotein</keyword>